<feature type="non-terminal residue" evidence="1">
    <location>
        <position position="753"/>
    </location>
</feature>
<dbReference type="EMBL" id="CAJOBG010007537">
    <property type="protein sequence ID" value="CAF4219840.1"/>
    <property type="molecule type" value="Genomic_DNA"/>
</dbReference>
<name>A0A820CM67_9BILA</name>
<accession>A0A820CM67</accession>
<comment type="caution">
    <text evidence="1">The sequence shown here is derived from an EMBL/GenBank/DDBJ whole genome shotgun (WGS) entry which is preliminary data.</text>
</comment>
<sequence>NPVPAIPNQFTSKHARYNYGNEINIGFSDFEIVQSKNYEIELEKKYDLTATLLHWKRTKSVKRAVSYLLDFNFFKEIIIWNNNPEINLEKSVLVKNNASFDRIRIINSKENLKDEAKYRVCAEAKTMACFYVDDDWNAAFYLKSLIADFRSDPYVLHSVTEPYTFYTNLVWTYFDKSIDLHTGFSWIGCGSIFLREYAQRHLQYLQVYLKNNRNLVHLSDVFFSIWLNDIPSQFNINIHEFTGSNSGASFSSSSNFFQYQYQSSILAIRILEHNLRYNQSNATNQLGFRRWSNRRFPHYIKSSSLKDDFIFFTNVLPIDIENIPFNISKDFERGTRKNLPRGSSVAFFVSHTTLKVVDNDSKTCWRSGRNARRGEFFAIDFLHIQTNLSFSLTVRHTRELQDNLDFNLSLDGLWWITYRSLNGIKRKSQNSTSDEHQHVIVFNATEFNAGFHSFRYVAFNERTVFWLECRHVGQHRTSPCYFYYPNFVQIGEQHTYSLDALYNGKFIYFAGDYAFSRSNICTYSCNLVSHASSWWKTADNLNLQAFNEGLEQVAPVYWKRLVQALLMYNILQFHLTIGCVHVSSYKDIIGPCDDKCSAAIIIDGHQKCRRRACKYKDVEVQIDESEKLVIGCCRSSMPQSHYCVLHYDQQQPTEKLSSIAKHSNHNLLTTAALKLNRNKIVEKIFILVAGTLPPAGCYDDGCHLVKYLRNHIGKDLKATDLKATDAAQILSNIKFSVDRTHFKYHVGKWCRPM</sequence>
<dbReference type="AlphaFoldDB" id="A0A820CM67"/>
<dbReference type="Proteomes" id="UP000663866">
    <property type="component" value="Unassembled WGS sequence"/>
</dbReference>
<dbReference type="Gene3D" id="3.90.550.10">
    <property type="entry name" value="Spore Coat Polysaccharide Biosynthesis Protein SpsA, Chain A"/>
    <property type="match status" value="1"/>
</dbReference>
<dbReference type="InterPro" id="IPR029044">
    <property type="entry name" value="Nucleotide-diphossugar_trans"/>
</dbReference>
<keyword evidence="2" id="KW-1185">Reference proteome</keyword>
<gene>
    <name evidence="1" type="ORF">OVN521_LOCUS27376</name>
</gene>
<evidence type="ECO:0000313" key="2">
    <source>
        <dbReference type="Proteomes" id="UP000663866"/>
    </source>
</evidence>
<evidence type="ECO:0000313" key="1">
    <source>
        <dbReference type="EMBL" id="CAF4219840.1"/>
    </source>
</evidence>
<organism evidence="1 2">
    <name type="scientific">Rotaria magnacalcarata</name>
    <dbReference type="NCBI Taxonomy" id="392030"/>
    <lineage>
        <taxon>Eukaryota</taxon>
        <taxon>Metazoa</taxon>
        <taxon>Spiralia</taxon>
        <taxon>Gnathifera</taxon>
        <taxon>Rotifera</taxon>
        <taxon>Eurotatoria</taxon>
        <taxon>Bdelloidea</taxon>
        <taxon>Philodinida</taxon>
        <taxon>Philodinidae</taxon>
        <taxon>Rotaria</taxon>
    </lineage>
</organism>
<reference evidence="1" key="1">
    <citation type="submission" date="2021-02" db="EMBL/GenBank/DDBJ databases">
        <authorList>
            <person name="Nowell W R."/>
        </authorList>
    </citation>
    <scope>NUCLEOTIDE SEQUENCE</scope>
</reference>
<proteinExistence type="predicted"/>
<protein>
    <submittedName>
        <fullName evidence="1">Uncharacterized protein</fullName>
    </submittedName>
</protein>